<organism evidence="2 3">
    <name type="scientific">Lupinus luteus</name>
    <name type="common">European yellow lupine</name>
    <dbReference type="NCBI Taxonomy" id="3873"/>
    <lineage>
        <taxon>Eukaryota</taxon>
        <taxon>Viridiplantae</taxon>
        <taxon>Streptophyta</taxon>
        <taxon>Embryophyta</taxon>
        <taxon>Tracheophyta</taxon>
        <taxon>Spermatophyta</taxon>
        <taxon>Magnoliopsida</taxon>
        <taxon>eudicotyledons</taxon>
        <taxon>Gunneridae</taxon>
        <taxon>Pentapetalae</taxon>
        <taxon>rosids</taxon>
        <taxon>fabids</taxon>
        <taxon>Fabales</taxon>
        <taxon>Fabaceae</taxon>
        <taxon>Papilionoideae</taxon>
        <taxon>50 kb inversion clade</taxon>
        <taxon>genistoids sensu lato</taxon>
        <taxon>core genistoids</taxon>
        <taxon>Genisteae</taxon>
        <taxon>Lupinus</taxon>
    </lineage>
</organism>
<gene>
    <name evidence="2" type="ORF">LLUT_LOCUS10775</name>
</gene>
<sequence length="97" mass="11193">MNDVIFVIANSKLSKKKQVRKGAELTIDDIASNDEWIVEHNNDDEDHLDVPEGDEDDLMREILGEDIGENIDNVEENEDEAPLEDDYREFDVNDFLN</sequence>
<feature type="compositionally biased region" description="Acidic residues" evidence="1">
    <location>
        <begin position="72"/>
        <end position="88"/>
    </location>
</feature>
<evidence type="ECO:0000256" key="1">
    <source>
        <dbReference type="SAM" id="MobiDB-lite"/>
    </source>
</evidence>
<accession>A0AAV1WK29</accession>
<dbReference type="EMBL" id="CAXHTB010000007">
    <property type="protein sequence ID" value="CAL0309715.1"/>
    <property type="molecule type" value="Genomic_DNA"/>
</dbReference>
<evidence type="ECO:0000313" key="3">
    <source>
        <dbReference type="Proteomes" id="UP001497480"/>
    </source>
</evidence>
<dbReference type="AlphaFoldDB" id="A0AAV1WK29"/>
<proteinExistence type="predicted"/>
<feature type="region of interest" description="Disordered" evidence="1">
    <location>
        <begin position="72"/>
        <end position="97"/>
    </location>
</feature>
<comment type="caution">
    <text evidence="2">The sequence shown here is derived from an EMBL/GenBank/DDBJ whole genome shotgun (WGS) entry which is preliminary data.</text>
</comment>
<protein>
    <submittedName>
        <fullName evidence="2">Uncharacterized protein</fullName>
    </submittedName>
</protein>
<name>A0AAV1WK29_LUPLU</name>
<reference evidence="2 3" key="1">
    <citation type="submission" date="2024-03" db="EMBL/GenBank/DDBJ databases">
        <authorList>
            <person name="Martinez-Hernandez J."/>
        </authorList>
    </citation>
    <scope>NUCLEOTIDE SEQUENCE [LARGE SCALE GENOMIC DNA]</scope>
</reference>
<evidence type="ECO:0000313" key="2">
    <source>
        <dbReference type="EMBL" id="CAL0309715.1"/>
    </source>
</evidence>
<keyword evidence="3" id="KW-1185">Reference proteome</keyword>
<dbReference type="Proteomes" id="UP001497480">
    <property type="component" value="Unassembled WGS sequence"/>
</dbReference>